<evidence type="ECO:0000313" key="3">
    <source>
        <dbReference type="Proteomes" id="UP000027920"/>
    </source>
</evidence>
<dbReference type="PANTHER" id="PTHR38887:SF1">
    <property type="entry name" value="RAS MODIFICATION PROTEIN ERF4"/>
    <property type="match status" value="1"/>
</dbReference>
<dbReference type="GeneID" id="25284450"/>
<evidence type="ECO:0000313" key="2">
    <source>
        <dbReference type="EMBL" id="KEF54375.1"/>
    </source>
</evidence>
<dbReference type="PANTHER" id="PTHR38887">
    <property type="entry name" value="CHROMOSOME 21, WHOLE GENOME SHOTGUN SEQUENCE"/>
    <property type="match status" value="1"/>
</dbReference>
<dbReference type="EMBL" id="AMGV01000010">
    <property type="protein sequence ID" value="KEF54375.1"/>
    <property type="molecule type" value="Genomic_DNA"/>
</dbReference>
<reference evidence="2 3" key="1">
    <citation type="submission" date="2013-03" db="EMBL/GenBank/DDBJ databases">
        <title>The Genome Sequence of Exophiala aquamarina CBS 119918.</title>
        <authorList>
            <consortium name="The Broad Institute Genomics Platform"/>
            <person name="Cuomo C."/>
            <person name="de Hoog S."/>
            <person name="Gorbushina A."/>
            <person name="Walker B."/>
            <person name="Young S.K."/>
            <person name="Zeng Q."/>
            <person name="Gargeya S."/>
            <person name="Fitzgerald M."/>
            <person name="Haas B."/>
            <person name="Abouelleil A."/>
            <person name="Allen A.W."/>
            <person name="Alvarado L."/>
            <person name="Arachchi H.M."/>
            <person name="Berlin A.M."/>
            <person name="Chapman S.B."/>
            <person name="Gainer-Dewar J."/>
            <person name="Goldberg J."/>
            <person name="Griggs A."/>
            <person name="Gujja S."/>
            <person name="Hansen M."/>
            <person name="Howarth C."/>
            <person name="Imamovic A."/>
            <person name="Ireland A."/>
            <person name="Larimer J."/>
            <person name="McCowan C."/>
            <person name="Murphy C."/>
            <person name="Pearson M."/>
            <person name="Poon T.W."/>
            <person name="Priest M."/>
            <person name="Roberts A."/>
            <person name="Saif S."/>
            <person name="Shea T."/>
            <person name="Sisk P."/>
            <person name="Sykes S."/>
            <person name="Wortman J."/>
            <person name="Nusbaum C."/>
            <person name="Birren B."/>
        </authorList>
    </citation>
    <scope>NUCLEOTIDE SEQUENCE [LARGE SCALE GENOMIC DNA]</scope>
    <source>
        <strain evidence="2 3">CBS 119918</strain>
    </source>
</reference>
<protein>
    <submittedName>
        <fullName evidence="2">Uncharacterized protein</fullName>
    </submittedName>
</protein>
<keyword evidence="3" id="KW-1185">Reference proteome</keyword>
<comment type="caution">
    <text evidence="2">The sequence shown here is derived from an EMBL/GenBank/DDBJ whole genome shotgun (WGS) entry which is preliminary data.</text>
</comment>
<sequence>MTSQQYHLNESAEEAWHTDSRVNPSTPESDIEGDDSTDVALQRAHEDEQALDGFIQAHPLSTAASPPKTSDYHLPCPVVIPQRRPGNKCRGFVEAYAPALEQFGIQQDEFISFVKATNKAVRASKWLSAIQLAAMGTSFVPNSIAMGASVAVQVVAGVMAKAETRWKTNSFLDRVNEDYFRPRGLYCLLMAYKPVTLGEKTQFDVREAMSRARPSSSTSLSTQEQGFPAHARKNLRNPIAGTVKGEESLPSNVAPLVYPSASTASQESRNSAKERNTITRITKYLDDRAQARYAKESTGDVLSQPSPPSFKNRYLDPNHPATNGGLLGLLSGGHLTPNAEKVNQRMQSPLHAQIQAIQEQQSATMDILRQQLTLMDLPPEQEQAVIKQYKDVFQVQEQHVSQQAELVNTGTGQVRTIWVRLIRAFLIFTRYRLIVYFRMFYIL</sequence>
<dbReference type="InterPro" id="IPR053221">
    <property type="entry name" value="Burnettramic_acid_biosynth"/>
</dbReference>
<dbReference type="STRING" id="1182545.A0A072PFR0"/>
<feature type="region of interest" description="Disordered" evidence="1">
    <location>
        <begin position="1"/>
        <end position="37"/>
    </location>
</feature>
<dbReference type="VEuPathDB" id="FungiDB:A1O9_09541"/>
<feature type="region of interest" description="Disordered" evidence="1">
    <location>
        <begin position="211"/>
        <end position="236"/>
    </location>
</feature>
<dbReference type="AlphaFoldDB" id="A0A072PFR0"/>
<evidence type="ECO:0000256" key="1">
    <source>
        <dbReference type="SAM" id="MobiDB-lite"/>
    </source>
</evidence>
<dbReference type="Proteomes" id="UP000027920">
    <property type="component" value="Unassembled WGS sequence"/>
</dbReference>
<proteinExistence type="predicted"/>
<dbReference type="OrthoDB" id="3433125at2759"/>
<accession>A0A072PFR0</accession>
<dbReference type="HOGENOM" id="CLU_023303_2_1_1"/>
<organism evidence="2 3">
    <name type="scientific">Exophiala aquamarina CBS 119918</name>
    <dbReference type="NCBI Taxonomy" id="1182545"/>
    <lineage>
        <taxon>Eukaryota</taxon>
        <taxon>Fungi</taxon>
        <taxon>Dikarya</taxon>
        <taxon>Ascomycota</taxon>
        <taxon>Pezizomycotina</taxon>
        <taxon>Eurotiomycetes</taxon>
        <taxon>Chaetothyriomycetidae</taxon>
        <taxon>Chaetothyriales</taxon>
        <taxon>Herpotrichiellaceae</taxon>
        <taxon>Exophiala</taxon>
    </lineage>
</organism>
<gene>
    <name evidence="2" type="ORF">A1O9_09541</name>
</gene>
<dbReference type="RefSeq" id="XP_013256965.1">
    <property type="nucleotide sequence ID" value="XM_013401511.1"/>
</dbReference>
<name>A0A072PFR0_9EURO</name>